<evidence type="ECO:0000256" key="1">
    <source>
        <dbReference type="ARBA" id="ARBA00005952"/>
    </source>
</evidence>
<evidence type="ECO:0000259" key="7">
    <source>
        <dbReference type="Pfam" id="PF01029"/>
    </source>
</evidence>
<organism evidence="8 9">
    <name type="scientific">Polycladomyces zharkentensis</name>
    <dbReference type="NCBI Taxonomy" id="2807616"/>
    <lineage>
        <taxon>Bacteria</taxon>
        <taxon>Bacillati</taxon>
        <taxon>Bacillota</taxon>
        <taxon>Bacilli</taxon>
        <taxon>Bacillales</taxon>
        <taxon>Thermoactinomycetaceae</taxon>
        <taxon>Polycladomyces</taxon>
    </lineage>
</organism>
<dbReference type="InterPro" id="IPR035926">
    <property type="entry name" value="NusB-like_sf"/>
</dbReference>
<dbReference type="SUPFAM" id="SSF48013">
    <property type="entry name" value="NusB-like"/>
    <property type="match status" value="1"/>
</dbReference>
<dbReference type="Pfam" id="PF01029">
    <property type="entry name" value="NusB"/>
    <property type="match status" value="1"/>
</dbReference>
<dbReference type="RefSeq" id="WP_205495159.1">
    <property type="nucleotide sequence ID" value="NZ_JAFHAP010000008.1"/>
</dbReference>
<accession>A0ABS2WK36</accession>
<dbReference type="CDD" id="cd00619">
    <property type="entry name" value="Terminator_NusB"/>
    <property type="match status" value="1"/>
</dbReference>
<keyword evidence="5 6" id="KW-0804">Transcription</keyword>
<name>A0ABS2WK36_9BACL</name>
<dbReference type="HAMAP" id="MF_00073">
    <property type="entry name" value="NusB"/>
    <property type="match status" value="1"/>
</dbReference>
<evidence type="ECO:0000256" key="4">
    <source>
        <dbReference type="ARBA" id="ARBA00023015"/>
    </source>
</evidence>
<keyword evidence="9" id="KW-1185">Reference proteome</keyword>
<gene>
    <name evidence="6 8" type="primary">nusB</name>
    <name evidence="8" type="ORF">JQC72_09875</name>
</gene>
<evidence type="ECO:0000256" key="3">
    <source>
        <dbReference type="ARBA" id="ARBA00022884"/>
    </source>
</evidence>
<evidence type="ECO:0000313" key="8">
    <source>
        <dbReference type="EMBL" id="MBN2909831.1"/>
    </source>
</evidence>
<dbReference type="NCBIfam" id="TIGR01951">
    <property type="entry name" value="nusB"/>
    <property type="match status" value="1"/>
</dbReference>
<evidence type="ECO:0000256" key="5">
    <source>
        <dbReference type="ARBA" id="ARBA00023163"/>
    </source>
</evidence>
<evidence type="ECO:0000313" key="9">
    <source>
        <dbReference type="Proteomes" id="UP001177120"/>
    </source>
</evidence>
<keyword evidence="4 6" id="KW-0805">Transcription regulation</keyword>
<dbReference type="InterPro" id="IPR011605">
    <property type="entry name" value="NusB_fam"/>
</dbReference>
<keyword evidence="3 6" id="KW-0694">RNA-binding</keyword>
<keyword evidence="2 6" id="KW-0889">Transcription antitermination</keyword>
<comment type="caution">
    <text evidence="8">The sequence shown here is derived from an EMBL/GenBank/DDBJ whole genome shotgun (WGS) entry which is preliminary data.</text>
</comment>
<dbReference type="InterPro" id="IPR006027">
    <property type="entry name" value="NusB_RsmB_TIM44"/>
</dbReference>
<evidence type="ECO:0000256" key="6">
    <source>
        <dbReference type="HAMAP-Rule" id="MF_00073"/>
    </source>
</evidence>
<dbReference type="Proteomes" id="UP001177120">
    <property type="component" value="Unassembled WGS sequence"/>
</dbReference>
<protein>
    <recommendedName>
        <fullName evidence="6">Transcription antitermination protein NusB</fullName>
    </recommendedName>
    <alternativeName>
        <fullName evidence="6">Antitermination factor NusB</fullName>
    </alternativeName>
</protein>
<comment type="similarity">
    <text evidence="1 6">Belongs to the NusB family.</text>
</comment>
<proteinExistence type="inferred from homology"/>
<dbReference type="PANTHER" id="PTHR11078:SF3">
    <property type="entry name" value="ANTITERMINATION NUSB DOMAIN-CONTAINING PROTEIN"/>
    <property type="match status" value="1"/>
</dbReference>
<comment type="function">
    <text evidence="6">Involved in transcription antitermination. Required for transcription of ribosomal RNA (rRNA) genes. Binds specifically to the boxA antiterminator sequence of the ribosomal RNA (rrn) operons.</text>
</comment>
<dbReference type="EMBL" id="JAFHAP010000008">
    <property type="protein sequence ID" value="MBN2909831.1"/>
    <property type="molecule type" value="Genomic_DNA"/>
</dbReference>
<dbReference type="Gene3D" id="1.10.940.10">
    <property type="entry name" value="NusB-like"/>
    <property type="match status" value="1"/>
</dbReference>
<sequence>MSRRQVREKILQTLYQVDLNPEPAEKVIERVKKSLPEDERAFFGRVVGGVLTHMDRLDAVLSDFLKKGWSLYRLAVVDRAVLRMALYELMFEEEIPPGVTLNEAVELAKAYSTEESGKFVNGVLGAIVEKQKEIRERLTKEELE</sequence>
<evidence type="ECO:0000256" key="2">
    <source>
        <dbReference type="ARBA" id="ARBA00022814"/>
    </source>
</evidence>
<dbReference type="PANTHER" id="PTHR11078">
    <property type="entry name" value="N UTILIZATION SUBSTANCE PROTEIN B-RELATED"/>
    <property type="match status" value="1"/>
</dbReference>
<feature type="domain" description="NusB/RsmB/TIM44" evidence="7">
    <location>
        <begin position="5"/>
        <end position="128"/>
    </location>
</feature>
<reference evidence="8" key="1">
    <citation type="journal article" date="2024" name="Int. J. Syst. Evol. Microbiol.">
        <title>Polycladomyces zharkentensis sp. nov., a novel thermophilic cellulose- and starch-degrading member of the Bacillota from a geothermal aquifer in Kazakhstan.</title>
        <authorList>
            <person name="Mashzhan A."/>
            <person name="Kistaubayeva A."/>
            <person name="Javier-Lopez R."/>
            <person name="Bissenova U."/>
            <person name="Bissenbay A."/>
            <person name="Birkeland N.K."/>
        </authorList>
    </citation>
    <scope>NUCLEOTIDE SEQUENCE</scope>
    <source>
        <strain evidence="8">ZKZ2T</strain>
    </source>
</reference>